<feature type="compositionally biased region" description="Gly residues" evidence="1">
    <location>
        <begin position="186"/>
        <end position="196"/>
    </location>
</feature>
<name>A0A2A2KGX8_9BILA</name>
<feature type="compositionally biased region" description="Basic and acidic residues" evidence="1">
    <location>
        <begin position="162"/>
        <end position="183"/>
    </location>
</feature>
<feature type="region of interest" description="Disordered" evidence="1">
    <location>
        <begin position="162"/>
        <end position="196"/>
    </location>
</feature>
<evidence type="ECO:0000256" key="1">
    <source>
        <dbReference type="SAM" id="MobiDB-lite"/>
    </source>
</evidence>
<accession>A0A2A2KGX8</accession>
<sequence>MSIGLRGLGIVRGLAPDLWGRWPAPIALLRRGAAGGGAGCRGRGCGGELSGGDADDHLAAGVSAEAVDRQLHLTLGGIERHEFGVCRLDRAECRAAETGDGGAGDQLRLHRGLGLCLRAGDRRVELRFGHRHGEALIGLADRGRRHGHLRGAGVEDDRLRRDAGDGAQRDARAVVDRGADRRGGRGRAGTGLRGRAGGRSLLCHSRGGHQHQGADRQGQGTHRVSPLLLVVTKSTGYGQANRPVFGTLQRTVAQDGLQRQWAVEMREQLAAAGFLPLQRCAEAAEVDRGDVQIALPGEMLVDRLRQLLSGRSCVLLAIVALIDAFVHRRRAGAVVDDQGVIGGGRGRVADLVGDDRLRLVLGLFLLVDPGGGDDMLVLRHAEQRHTLRVAARDADVTDRHANELRLIGHQHQLLARMRGEAGDDGAVAAGRHDVGDALAATPFWVTVRMNSSAASNSAMRSGLSDISRSPSFHGAAFR</sequence>
<protein>
    <submittedName>
        <fullName evidence="2">Uncharacterized protein</fullName>
    </submittedName>
</protein>
<proteinExistence type="predicted"/>
<dbReference type="EMBL" id="LIAE01008652">
    <property type="protein sequence ID" value="PAV73130.1"/>
    <property type="molecule type" value="Genomic_DNA"/>
</dbReference>
<evidence type="ECO:0000313" key="2">
    <source>
        <dbReference type="EMBL" id="PAV73130.1"/>
    </source>
</evidence>
<gene>
    <name evidence="2" type="ORF">WR25_05651</name>
</gene>
<evidence type="ECO:0000313" key="3">
    <source>
        <dbReference type="Proteomes" id="UP000218231"/>
    </source>
</evidence>
<dbReference type="AlphaFoldDB" id="A0A2A2KGX8"/>
<dbReference type="Proteomes" id="UP000218231">
    <property type="component" value="Unassembled WGS sequence"/>
</dbReference>
<reference evidence="2 3" key="1">
    <citation type="journal article" date="2017" name="Curr. Biol.">
        <title>Genome architecture and evolution of a unichromosomal asexual nematode.</title>
        <authorList>
            <person name="Fradin H."/>
            <person name="Zegar C."/>
            <person name="Gutwein M."/>
            <person name="Lucas J."/>
            <person name="Kovtun M."/>
            <person name="Corcoran D."/>
            <person name="Baugh L.R."/>
            <person name="Kiontke K."/>
            <person name="Gunsalus K."/>
            <person name="Fitch D.H."/>
            <person name="Piano F."/>
        </authorList>
    </citation>
    <scope>NUCLEOTIDE SEQUENCE [LARGE SCALE GENOMIC DNA]</scope>
    <source>
        <strain evidence="2">PF1309</strain>
    </source>
</reference>
<comment type="caution">
    <text evidence="2">The sequence shown here is derived from an EMBL/GenBank/DDBJ whole genome shotgun (WGS) entry which is preliminary data.</text>
</comment>
<keyword evidence="3" id="KW-1185">Reference proteome</keyword>
<organism evidence="2 3">
    <name type="scientific">Diploscapter pachys</name>
    <dbReference type="NCBI Taxonomy" id="2018661"/>
    <lineage>
        <taxon>Eukaryota</taxon>
        <taxon>Metazoa</taxon>
        <taxon>Ecdysozoa</taxon>
        <taxon>Nematoda</taxon>
        <taxon>Chromadorea</taxon>
        <taxon>Rhabditida</taxon>
        <taxon>Rhabditina</taxon>
        <taxon>Rhabditomorpha</taxon>
        <taxon>Rhabditoidea</taxon>
        <taxon>Rhabditidae</taxon>
        <taxon>Diploscapter</taxon>
    </lineage>
</organism>